<evidence type="ECO:0000313" key="3">
    <source>
        <dbReference type="Proteomes" id="UP000761534"/>
    </source>
</evidence>
<organism evidence="2 3">
    <name type="scientific">Trichomonascus ciferrii</name>
    <dbReference type="NCBI Taxonomy" id="44093"/>
    <lineage>
        <taxon>Eukaryota</taxon>
        <taxon>Fungi</taxon>
        <taxon>Dikarya</taxon>
        <taxon>Ascomycota</taxon>
        <taxon>Saccharomycotina</taxon>
        <taxon>Dipodascomycetes</taxon>
        <taxon>Dipodascales</taxon>
        <taxon>Trichomonascaceae</taxon>
        <taxon>Trichomonascus</taxon>
        <taxon>Trichomonascus ciferrii complex</taxon>
    </lineage>
</organism>
<dbReference type="VEuPathDB" id="FungiDB:TRICI_006881"/>
<gene>
    <name evidence="2" type="ORF">TRICI_006881</name>
</gene>
<keyword evidence="3" id="KW-1185">Reference proteome</keyword>
<reference evidence="2" key="1">
    <citation type="journal article" date="2019" name="G3 (Bethesda)">
        <title>Genome Assemblies of Two Rare Opportunistic Yeast Pathogens: Diutina rugosa (syn. Candida rugosa) and Trichomonascus ciferrii (syn. Candida ciferrii).</title>
        <authorList>
            <person name="Mixao V."/>
            <person name="Saus E."/>
            <person name="Hansen A.P."/>
            <person name="Lass-Florl C."/>
            <person name="Gabaldon T."/>
        </authorList>
    </citation>
    <scope>NUCLEOTIDE SEQUENCE</scope>
    <source>
        <strain evidence="2">CBS 4856</strain>
    </source>
</reference>
<accession>A0A6A1LN63</accession>
<feature type="signal peptide" evidence="1">
    <location>
        <begin position="1"/>
        <end position="18"/>
    </location>
</feature>
<feature type="chain" id="PRO_5025582888" evidence="1">
    <location>
        <begin position="19"/>
        <end position="211"/>
    </location>
</feature>
<comment type="caution">
    <text evidence="2">The sequence shown here is derived from an EMBL/GenBank/DDBJ whole genome shotgun (WGS) entry which is preliminary data.</text>
</comment>
<protein>
    <submittedName>
        <fullName evidence="2">Uncharacterized protein</fullName>
    </submittedName>
</protein>
<evidence type="ECO:0000256" key="1">
    <source>
        <dbReference type="SAM" id="SignalP"/>
    </source>
</evidence>
<sequence length="211" mass="23696">MKFLNLLAALGTPLLVVGLPRDYYVIQDDVLGSDTFPENEPTYTQSSGASSPDGIFKTEYDVEVISSDGRYEDKYLTPKENEKYPFVGVLSDCPDSDPYYVSSDLKHGALIWQHNHGQYYSRTISENGMLAPIIGNGPMPFTFVSTGIHYDRTYLNFDNDQVLLAGKTGDGNWYACESNDHVYVKYDTSSSENCQVIHLRLRERTTDSDNA</sequence>
<dbReference type="Proteomes" id="UP000761534">
    <property type="component" value="Unassembled WGS sequence"/>
</dbReference>
<dbReference type="EMBL" id="SWFS01000579">
    <property type="protein sequence ID" value="KAA8896476.1"/>
    <property type="molecule type" value="Genomic_DNA"/>
</dbReference>
<keyword evidence="1" id="KW-0732">Signal</keyword>
<evidence type="ECO:0000313" key="2">
    <source>
        <dbReference type="EMBL" id="KAA8896476.1"/>
    </source>
</evidence>
<name>A0A6A1LN63_9ASCO</name>
<dbReference type="AlphaFoldDB" id="A0A6A1LN63"/>
<proteinExistence type="predicted"/>